<dbReference type="EMBL" id="CAJOAY010001604">
    <property type="protein sequence ID" value="CAF3864297.1"/>
    <property type="molecule type" value="Genomic_DNA"/>
</dbReference>
<proteinExistence type="predicted"/>
<feature type="non-terminal residue" evidence="1">
    <location>
        <position position="1"/>
    </location>
</feature>
<name>A0A819FDE7_9BILA</name>
<protein>
    <submittedName>
        <fullName evidence="1">Uncharacterized protein</fullName>
    </submittedName>
</protein>
<dbReference type="Proteomes" id="UP000663881">
    <property type="component" value="Unassembled WGS sequence"/>
</dbReference>
<organism evidence="1">
    <name type="scientific">Adineta steineri</name>
    <dbReference type="NCBI Taxonomy" id="433720"/>
    <lineage>
        <taxon>Eukaryota</taxon>
        <taxon>Metazoa</taxon>
        <taxon>Spiralia</taxon>
        <taxon>Gnathifera</taxon>
        <taxon>Rotifera</taxon>
        <taxon>Eurotatoria</taxon>
        <taxon>Bdelloidea</taxon>
        <taxon>Adinetida</taxon>
        <taxon>Adinetidae</taxon>
        <taxon>Adineta</taxon>
    </lineage>
</organism>
<gene>
    <name evidence="1" type="ORF">OKA104_LOCUS22218</name>
</gene>
<reference evidence="1" key="1">
    <citation type="submission" date="2021-02" db="EMBL/GenBank/DDBJ databases">
        <authorList>
            <person name="Nowell W R."/>
        </authorList>
    </citation>
    <scope>NUCLEOTIDE SEQUENCE</scope>
</reference>
<accession>A0A819FDE7</accession>
<comment type="caution">
    <text evidence="1">The sequence shown here is derived from an EMBL/GenBank/DDBJ whole genome shotgun (WGS) entry which is preliminary data.</text>
</comment>
<sequence length="220" mass="25340">QCFKCSFDEYQHNLDTDDKELNEAFDTICQGHQDVLKRLKQPLLYRDFLLSIHSTSSKLVHLLLIISPNQVQHLPISYDYSSSIQIPQQKPITNKIDRFIVNKIVDYMGNKNSSDTIKSSLQLPSFGPALSRRSSVSLTSSHATNLCYLSDKDFSIFSYAHRLYLNLLTPSDIRTRLDQLPQINNTDVSSPLFRLRIELLIHAHTCFINSYHTERICFST</sequence>
<dbReference type="AlphaFoldDB" id="A0A819FDE7"/>
<evidence type="ECO:0000313" key="1">
    <source>
        <dbReference type="EMBL" id="CAF3864297.1"/>
    </source>
</evidence>